<dbReference type="Gene3D" id="3.50.50.60">
    <property type="entry name" value="FAD/NAD(P)-binding domain"/>
    <property type="match status" value="1"/>
</dbReference>
<dbReference type="PANTHER" id="PTHR13789:SF309">
    <property type="entry name" value="PUTATIVE (AFU_ORTHOLOGUE AFUA_6G14510)-RELATED"/>
    <property type="match status" value="1"/>
</dbReference>
<keyword evidence="5" id="KW-1185">Reference proteome</keyword>
<dbReference type="SUPFAM" id="SSF51905">
    <property type="entry name" value="FAD/NAD(P)-binding domain"/>
    <property type="match status" value="1"/>
</dbReference>
<dbReference type="PRINTS" id="PR00420">
    <property type="entry name" value="RNGMNOXGNASE"/>
</dbReference>
<keyword evidence="1" id="KW-0560">Oxidoreductase</keyword>
<dbReference type="Pfam" id="PF01494">
    <property type="entry name" value="FAD_binding_3"/>
    <property type="match status" value="1"/>
</dbReference>
<name>A0A7W7NWR1_9SPHN</name>
<organism evidence="4 5">
    <name type="scientific">Novosphingobium chloroacetimidivorans</name>
    <dbReference type="NCBI Taxonomy" id="1428314"/>
    <lineage>
        <taxon>Bacteria</taxon>
        <taxon>Pseudomonadati</taxon>
        <taxon>Pseudomonadota</taxon>
        <taxon>Alphaproteobacteria</taxon>
        <taxon>Sphingomonadales</taxon>
        <taxon>Sphingomonadaceae</taxon>
        <taxon>Novosphingobium</taxon>
    </lineage>
</organism>
<dbReference type="PANTHER" id="PTHR13789">
    <property type="entry name" value="MONOOXYGENASE"/>
    <property type="match status" value="1"/>
</dbReference>
<feature type="domain" description="FAD-binding" evidence="3">
    <location>
        <begin position="7"/>
        <end position="337"/>
    </location>
</feature>
<dbReference type="EMBL" id="JACHLR010000007">
    <property type="protein sequence ID" value="MBB4858679.1"/>
    <property type="molecule type" value="Genomic_DNA"/>
</dbReference>
<reference evidence="4 5" key="1">
    <citation type="submission" date="2020-08" db="EMBL/GenBank/DDBJ databases">
        <title>Functional genomics of gut bacteria from endangered species of beetles.</title>
        <authorList>
            <person name="Carlos-Shanley C."/>
        </authorList>
    </citation>
    <scope>NUCLEOTIDE SEQUENCE [LARGE SCALE GENOMIC DNA]</scope>
    <source>
        <strain evidence="4 5">S00245</strain>
    </source>
</reference>
<gene>
    <name evidence="4" type="ORF">HNO88_002005</name>
</gene>
<evidence type="ECO:0000256" key="2">
    <source>
        <dbReference type="ARBA" id="ARBA00023033"/>
    </source>
</evidence>
<evidence type="ECO:0000259" key="3">
    <source>
        <dbReference type="Pfam" id="PF01494"/>
    </source>
</evidence>
<evidence type="ECO:0000256" key="1">
    <source>
        <dbReference type="ARBA" id="ARBA00023002"/>
    </source>
</evidence>
<dbReference type="InterPro" id="IPR036188">
    <property type="entry name" value="FAD/NAD-bd_sf"/>
</dbReference>
<dbReference type="InterPro" id="IPR050493">
    <property type="entry name" value="FAD-dep_Monooxygenase_BioMet"/>
</dbReference>
<dbReference type="NCBIfam" id="NF005313">
    <property type="entry name" value="PRK06847.1"/>
    <property type="match status" value="1"/>
</dbReference>
<comment type="caution">
    <text evidence="4">The sequence shown here is derived from an EMBL/GenBank/DDBJ whole genome shotgun (WGS) entry which is preliminary data.</text>
</comment>
<dbReference type="Proteomes" id="UP000555448">
    <property type="component" value="Unassembled WGS sequence"/>
</dbReference>
<keyword evidence="2" id="KW-0503">Monooxygenase</keyword>
<protein>
    <submittedName>
        <fullName evidence="4">2-polyprenyl-6-methoxyphenol hydroxylase-like FAD-dependent oxidoreductase</fullName>
    </submittedName>
</protein>
<dbReference type="InterPro" id="IPR002938">
    <property type="entry name" value="FAD-bd"/>
</dbReference>
<dbReference type="GO" id="GO:0071949">
    <property type="term" value="F:FAD binding"/>
    <property type="evidence" value="ECO:0007669"/>
    <property type="project" value="InterPro"/>
</dbReference>
<dbReference type="RefSeq" id="WP_184244561.1">
    <property type="nucleotide sequence ID" value="NZ_JACHLR010000007.1"/>
</dbReference>
<dbReference type="AlphaFoldDB" id="A0A7W7NWR1"/>
<evidence type="ECO:0000313" key="5">
    <source>
        <dbReference type="Proteomes" id="UP000555448"/>
    </source>
</evidence>
<evidence type="ECO:0000313" key="4">
    <source>
        <dbReference type="EMBL" id="MBB4858679.1"/>
    </source>
</evidence>
<proteinExistence type="predicted"/>
<accession>A0A7W7NWR1</accession>
<sequence>MSGAKRILIVGGGISGMTLAAAAQLRGIDVVVVEKARPQDQLGTGINLQNNALQALREIGVLDECLAAGFGWNTITTCDASGKQLDKRELPWKLEPGMPGALGIMRTTLAQILAKRSTELGAKILYQTQVSQLEQLDDGVRVTLSDGTVETVDVVAASDGVYSPTRRLVFGDEHAPFYAGQGAWRYTIPRPRTLDGFTIFRAANGLAVGALPLAPDLAYYFILESTETTQWFEPDQLPHRMAELLSHFDAPEIREALDGVHNGGHISFRPFDILLMPQPWHRGRVVLVGDAAHSLTPQLTSGGGMAIEDGVVLADELARTDDVEAALTAYGRRREGRVGPIYENSLRICEIEKGNHREGDDGVRIFVDSFKLLADRY</sequence>
<dbReference type="GO" id="GO:0004497">
    <property type="term" value="F:monooxygenase activity"/>
    <property type="evidence" value="ECO:0007669"/>
    <property type="project" value="UniProtKB-KW"/>
</dbReference>